<dbReference type="EMBL" id="KV454408">
    <property type="protein sequence ID" value="ODQ66241.1"/>
    <property type="molecule type" value="Genomic_DNA"/>
</dbReference>
<dbReference type="PANTHER" id="PTHR10631:SF3">
    <property type="entry name" value="TRNA (GUANINE(26)-N(2))-DIMETHYLTRANSFERASE"/>
    <property type="match status" value="1"/>
</dbReference>
<dbReference type="GO" id="GO:0140691">
    <property type="term" value="F:RNA folding chaperone"/>
    <property type="evidence" value="ECO:0007669"/>
    <property type="project" value="EnsemblFungi"/>
</dbReference>
<feature type="region of interest" description="Disordered" evidence="10">
    <location>
        <begin position="507"/>
        <end position="554"/>
    </location>
</feature>
<evidence type="ECO:0000256" key="4">
    <source>
        <dbReference type="ARBA" id="ARBA00022691"/>
    </source>
</evidence>
<feature type="region of interest" description="Disordered" evidence="10">
    <location>
        <begin position="57"/>
        <end position="83"/>
    </location>
</feature>
<accession>A0A1E3PLC4</accession>
<dbReference type="NCBIfam" id="TIGR00308">
    <property type="entry name" value="TRM1"/>
    <property type="match status" value="1"/>
</dbReference>
<dbReference type="Pfam" id="PF02005">
    <property type="entry name" value="TRM"/>
    <property type="match status" value="1"/>
</dbReference>
<dbReference type="InterPro" id="IPR002905">
    <property type="entry name" value="Trm1"/>
</dbReference>
<evidence type="ECO:0000256" key="10">
    <source>
        <dbReference type="SAM" id="MobiDB-lite"/>
    </source>
</evidence>
<evidence type="ECO:0000256" key="8">
    <source>
        <dbReference type="ARBA" id="ARBA00051897"/>
    </source>
</evidence>
<dbReference type="STRING" id="857566.A0A1E3PLC4"/>
<dbReference type="Proteomes" id="UP000095009">
    <property type="component" value="Unassembled WGS sequence"/>
</dbReference>
<dbReference type="EC" id="2.1.1.216" evidence="7 9"/>
<dbReference type="Gene3D" id="3.40.50.150">
    <property type="entry name" value="Vaccinia Virus protein VP39"/>
    <property type="match status" value="1"/>
</dbReference>
<dbReference type="GO" id="GO:0002940">
    <property type="term" value="P:tRNA N2-guanine methylation"/>
    <property type="evidence" value="ECO:0007669"/>
    <property type="project" value="EnsemblFungi"/>
</dbReference>
<evidence type="ECO:0000313" key="11">
    <source>
        <dbReference type="EMBL" id="ODQ66241.1"/>
    </source>
</evidence>
<sequence length="554" mass="61226">MDKYSTFTEGKAEILFPKENQVFYNPIQQYNRDLSVTCIRAWHQLYSEKKSAKKLAAKNNAKKRKIDQATTQENTNQQTEKVDENKEISLVPINILEALSASGLRAIRYAKEIPQVKTILANDFDPAAVKTIERNVKHNGVENIVKPSTGDANAVMYASKASSIPFHVIDLDPYGTAAPFVDAAVQSVVDDGLLLVTCTDLGVLAGNGYPEKCFSLYGGNNIPGEYVHETALRLVLHMLATTAAKYGRSVEPLLSLSIDFYVRVFVRVRTSPAAVKHLASTTMSVYACSGCGAYHTQPIGRATKRDNGSFKFSTAQISPGASPNCIYCGFTNHLGGPMWAGPLHNPEFLDKVLQIRDTLDEKTYGTLERIKGMVTIASQELPDAPFYISPPAMSSVCKTPCPPQRDFVAAIFNAGYELSYTHANPGALKTNAPWNALWDIFRSWIKFREHKPKRNPNAASEKLLEPLDAEPEVMTAEEKSRLEKLFASSEKSEDFLKLRKAKIVRYQMNPQKNWGPKAKAGGESDKKKKNPKSNKSDNPAQEGPAQLETSDIKA</sequence>
<evidence type="ECO:0000256" key="1">
    <source>
        <dbReference type="ARBA" id="ARBA00022555"/>
    </source>
</evidence>
<dbReference type="Gene3D" id="3.30.56.70">
    <property type="entry name" value="N2,N2-dimethylguanosine tRNA methyltransferase, C-terminal domain"/>
    <property type="match status" value="1"/>
</dbReference>
<dbReference type="InterPro" id="IPR042296">
    <property type="entry name" value="tRNA_met_Trm1_C"/>
</dbReference>
<dbReference type="AlphaFoldDB" id="A0A1E3PLC4"/>
<evidence type="ECO:0000313" key="12">
    <source>
        <dbReference type="Proteomes" id="UP000095009"/>
    </source>
</evidence>
<keyword evidence="3 9" id="KW-0808">Transferase</keyword>
<name>A0A1E3PLC4_9ASCO</name>
<keyword evidence="4 9" id="KW-0949">S-adenosyl-L-methionine</keyword>
<keyword evidence="2 9" id="KW-0489">Methyltransferase</keyword>
<comment type="similarity">
    <text evidence="9">Belongs to the class I-like SAM-binding methyltransferase superfamily. Trm1 family.</text>
</comment>
<evidence type="ECO:0000256" key="2">
    <source>
        <dbReference type="ARBA" id="ARBA00022603"/>
    </source>
</evidence>
<feature type="compositionally biased region" description="Low complexity" evidence="10">
    <location>
        <begin position="68"/>
        <end position="79"/>
    </location>
</feature>
<dbReference type="GO" id="GO:0160104">
    <property type="term" value="F:tRNA (guanine(26)-N2)-dimethyltransferase activity"/>
    <property type="evidence" value="ECO:0007669"/>
    <property type="project" value="UniProtKB-UniRule"/>
</dbReference>
<evidence type="ECO:0000256" key="7">
    <source>
        <dbReference type="ARBA" id="ARBA00039099"/>
    </source>
</evidence>
<dbReference type="GO" id="GO:0005634">
    <property type="term" value="C:nucleus"/>
    <property type="evidence" value="ECO:0007669"/>
    <property type="project" value="TreeGrafter"/>
</dbReference>
<evidence type="ECO:0000256" key="5">
    <source>
        <dbReference type="ARBA" id="ARBA00022694"/>
    </source>
</evidence>
<keyword evidence="6 9" id="KW-0694">RNA-binding</keyword>
<dbReference type="PANTHER" id="PTHR10631">
    <property type="entry name" value="N 2 ,N 2 -DIMETHYLGUANOSINE TRNA METHYLTRANSFERASE"/>
    <property type="match status" value="1"/>
</dbReference>
<dbReference type="OrthoDB" id="6349953at2759"/>
<evidence type="ECO:0000256" key="3">
    <source>
        <dbReference type="ARBA" id="ARBA00022679"/>
    </source>
</evidence>
<protein>
    <recommendedName>
        <fullName evidence="7 9">tRNA (guanine(26)-N(2))-dimethyltransferase</fullName>
        <ecNumber evidence="7 9">2.1.1.216</ecNumber>
    </recommendedName>
</protein>
<keyword evidence="5 9" id="KW-0819">tRNA processing</keyword>
<dbReference type="FunFam" id="3.30.56.70:FF:000001">
    <property type="entry name" value="tRNA (guanine(26)-N(2))-dimethyltransferase"/>
    <property type="match status" value="1"/>
</dbReference>
<comment type="catalytic activity">
    <reaction evidence="8 9">
        <text>guanosine(26) in tRNA + 2 S-adenosyl-L-methionine = N(2)-dimethylguanosine(26) in tRNA + 2 S-adenosyl-L-homocysteine + 2 H(+)</text>
        <dbReference type="Rhea" id="RHEA:43140"/>
        <dbReference type="Rhea" id="RHEA-COMP:10359"/>
        <dbReference type="Rhea" id="RHEA-COMP:10360"/>
        <dbReference type="ChEBI" id="CHEBI:15378"/>
        <dbReference type="ChEBI" id="CHEBI:57856"/>
        <dbReference type="ChEBI" id="CHEBI:59789"/>
        <dbReference type="ChEBI" id="CHEBI:74269"/>
        <dbReference type="ChEBI" id="CHEBI:74513"/>
        <dbReference type="EC" id="2.1.1.216"/>
    </reaction>
</comment>
<proteinExistence type="inferred from homology"/>
<keyword evidence="1 9" id="KW-0820">tRNA-binding</keyword>
<gene>
    <name evidence="11" type="ORF">NADFUDRAFT_32585</name>
</gene>
<dbReference type="InterPro" id="IPR029063">
    <property type="entry name" value="SAM-dependent_MTases_sf"/>
</dbReference>
<reference evidence="11 12" key="1">
    <citation type="journal article" date="2016" name="Proc. Natl. Acad. Sci. U.S.A.">
        <title>Comparative genomics of biotechnologically important yeasts.</title>
        <authorList>
            <person name="Riley R."/>
            <person name="Haridas S."/>
            <person name="Wolfe K.H."/>
            <person name="Lopes M.R."/>
            <person name="Hittinger C.T."/>
            <person name="Goeker M."/>
            <person name="Salamov A.A."/>
            <person name="Wisecaver J.H."/>
            <person name="Long T.M."/>
            <person name="Calvey C.H."/>
            <person name="Aerts A.L."/>
            <person name="Barry K.W."/>
            <person name="Choi C."/>
            <person name="Clum A."/>
            <person name="Coughlan A.Y."/>
            <person name="Deshpande S."/>
            <person name="Douglass A.P."/>
            <person name="Hanson S.J."/>
            <person name="Klenk H.-P."/>
            <person name="LaButti K.M."/>
            <person name="Lapidus A."/>
            <person name="Lindquist E.A."/>
            <person name="Lipzen A.M."/>
            <person name="Meier-Kolthoff J.P."/>
            <person name="Ohm R.A."/>
            <person name="Otillar R.P."/>
            <person name="Pangilinan J.L."/>
            <person name="Peng Y."/>
            <person name="Rokas A."/>
            <person name="Rosa C.A."/>
            <person name="Scheuner C."/>
            <person name="Sibirny A.A."/>
            <person name="Slot J.C."/>
            <person name="Stielow J.B."/>
            <person name="Sun H."/>
            <person name="Kurtzman C.P."/>
            <person name="Blackwell M."/>
            <person name="Grigoriev I.V."/>
            <person name="Jeffries T.W."/>
        </authorList>
    </citation>
    <scope>NUCLEOTIDE SEQUENCE [LARGE SCALE GENOMIC DNA]</scope>
    <source>
        <strain evidence="11 12">DSM 6958</strain>
    </source>
</reference>
<dbReference type="SUPFAM" id="SSF53335">
    <property type="entry name" value="S-adenosyl-L-methionine-dependent methyltransferases"/>
    <property type="match status" value="1"/>
</dbReference>
<keyword evidence="12" id="KW-1185">Reference proteome</keyword>
<organism evidence="11 12">
    <name type="scientific">Nadsonia fulvescens var. elongata DSM 6958</name>
    <dbReference type="NCBI Taxonomy" id="857566"/>
    <lineage>
        <taxon>Eukaryota</taxon>
        <taxon>Fungi</taxon>
        <taxon>Dikarya</taxon>
        <taxon>Ascomycota</taxon>
        <taxon>Saccharomycotina</taxon>
        <taxon>Dipodascomycetes</taxon>
        <taxon>Dipodascales</taxon>
        <taxon>Dipodascales incertae sedis</taxon>
        <taxon>Nadsonia</taxon>
    </lineage>
</organism>
<dbReference type="CDD" id="cd02440">
    <property type="entry name" value="AdoMet_MTases"/>
    <property type="match status" value="1"/>
</dbReference>
<feature type="region of interest" description="Disordered" evidence="10">
    <location>
        <begin position="455"/>
        <end position="475"/>
    </location>
</feature>
<evidence type="ECO:0000256" key="9">
    <source>
        <dbReference type="PROSITE-ProRule" id="PRU00958"/>
    </source>
</evidence>
<dbReference type="GO" id="GO:0000049">
    <property type="term" value="F:tRNA binding"/>
    <property type="evidence" value="ECO:0007669"/>
    <property type="project" value="UniProtKB-UniRule"/>
</dbReference>
<dbReference type="PROSITE" id="PS51626">
    <property type="entry name" value="SAM_MT_TRM1"/>
    <property type="match status" value="1"/>
</dbReference>
<evidence type="ECO:0000256" key="6">
    <source>
        <dbReference type="ARBA" id="ARBA00022884"/>
    </source>
</evidence>